<dbReference type="GO" id="GO:0004016">
    <property type="term" value="F:adenylate cyclase activity"/>
    <property type="evidence" value="ECO:0007669"/>
    <property type="project" value="TreeGrafter"/>
</dbReference>
<dbReference type="FunFam" id="3.30.70.1230:FF:000030">
    <property type="entry name" value="Si:ch211-215j19.12"/>
    <property type="match status" value="1"/>
</dbReference>
<reference evidence="14" key="1">
    <citation type="submission" date="2025-08" db="UniProtKB">
        <authorList>
            <consortium name="RefSeq"/>
        </authorList>
    </citation>
    <scope>IDENTIFICATION</scope>
    <source>
        <tissue evidence="14">Whole sample</tissue>
    </source>
</reference>
<dbReference type="Gene3D" id="6.10.250.780">
    <property type="match status" value="1"/>
</dbReference>
<dbReference type="AlphaFoldDB" id="A0A8B8DLA1"/>
<organism evidence="13 14">
    <name type="scientific">Crassostrea virginica</name>
    <name type="common">Eastern oyster</name>
    <dbReference type="NCBI Taxonomy" id="6565"/>
    <lineage>
        <taxon>Eukaryota</taxon>
        <taxon>Metazoa</taxon>
        <taxon>Spiralia</taxon>
        <taxon>Lophotrochozoa</taxon>
        <taxon>Mollusca</taxon>
        <taxon>Bivalvia</taxon>
        <taxon>Autobranchia</taxon>
        <taxon>Pteriomorphia</taxon>
        <taxon>Ostreida</taxon>
        <taxon>Ostreoidea</taxon>
        <taxon>Ostreidae</taxon>
        <taxon>Crassostrea</taxon>
    </lineage>
</organism>
<evidence type="ECO:0000259" key="12">
    <source>
        <dbReference type="PROSITE" id="PS50125"/>
    </source>
</evidence>
<gene>
    <name evidence="14" type="primary">LOC111127055</name>
</gene>
<evidence type="ECO:0000256" key="1">
    <source>
        <dbReference type="ARBA" id="ARBA00004479"/>
    </source>
</evidence>
<dbReference type="InterPro" id="IPR001054">
    <property type="entry name" value="A/G_cyclase"/>
</dbReference>
<protein>
    <recommendedName>
        <fullName evidence="2">guanylate cyclase</fullName>
        <ecNumber evidence="2">4.6.1.2</ecNumber>
    </recommendedName>
</protein>
<dbReference type="PANTHER" id="PTHR11920:SF501">
    <property type="entry name" value="GUANYLATE CYCLASE 32E"/>
    <property type="match status" value="1"/>
</dbReference>
<name>A0A8B8DLA1_CRAVI</name>
<dbReference type="RefSeq" id="XP_022327761.1">
    <property type="nucleotide sequence ID" value="XM_022472053.1"/>
</dbReference>
<keyword evidence="4" id="KW-0732">Signal</keyword>
<keyword evidence="6 11" id="KW-1133">Transmembrane helix</keyword>
<dbReference type="GO" id="GO:0001653">
    <property type="term" value="F:peptide receptor activity"/>
    <property type="evidence" value="ECO:0007669"/>
    <property type="project" value="TreeGrafter"/>
</dbReference>
<evidence type="ECO:0000256" key="2">
    <source>
        <dbReference type="ARBA" id="ARBA00012202"/>
    </source>
</evidence>
<feature type="region of interest" description="Disordered" evidence="10">
    <location>
        <begin position="658"/>
        <end position="678"/>
    </location>
</feature>
<evidence type="ECO:0000256" key="5">
    <source>
        <dbReference type="ARBA" id="ARBA00022741"/>
    </source>
</evidence>
<dbReference type="InterPro" id="IPR029787">
    <property type="entry name" value="Nucleotide_cyclase"/>
</dbReference>
<evidence type="ECO:0000313" key="14">
    <source>
        <dbReference type="RefSeq" id="XP_022327761.1"/>
    </source>
</evidence>
<dbReference type="Pfam" id="PF07701">
    <property type="entry name" value="HNOBA"/>
    <property type="match status" value="1"/>
</dbReference>
<dbReference type="SUPFAM" id="SSF55073">
    <property type="entry name" value="Nucleotide cyclase"/>
    <property type="match status" value="1"/>
</dbReference>
<keyword evidence="7 11" id="KW-0472">Membrane</keyword>
<dbReference type="InterPro" id="IPR013587">
    <property type="entry name" value="Nitrate/nitrite_sensing"/>
</dbReference>
<evidence type="ECO:0000256" key="3">
    <source>
        <dbReference type="ARBA" id="ARBA00022692"/>
    </source>
</evidence>
<proteinExistence type="predicted"/>
<dbReference type="PANTHER" id="PTHR11920">
    <property type="entry name" value="GUANYLYL CYCLASE"/>
    <property type="match status" value="1"/>
</dbReference>
<keyword evidence="5" id="KW-0547">Nucleotide-binding</keyword>
<dbReference type="GO" id="GO:0000166">
    <property type="term" value="F:nucleotide binding"/>
    <property type="evidence" value="ECO:0007669"/>
    <property type="project" value="UniProtKB-KW"/>
</dbReference>
<dbReference type="OrthoDB" id="6127067at2759"/>
<evidence type="ECO:0000256" key="10">
    <source>
        <dbReference type="SAM" id="MobiDB-lite"/>
    </source>
</evidence>
<dbReference type="Pfam" id="PF00211">
    <property type="entry name" value="Guanylate_cyc"/>
    <property type="match status" value="1"/>
</dbReference>
<dbReference type="EC" id="4.6.1.2" evidence="2"/>
<dbReference type="CDD" id="cd07302">
    <property type="entry name" value="CHD"/>
    <property type="match status" value="1"/>
</dbReference>
<dbReference type="Pfam" id="PF08376">
    <property type="entry name" value="NIT"/>
    <property type="match status" value="1"/>
</dbReference>
<dbReference type="PROSITE" id="PS50125">
    <property type="entry name" value="GUANYLATE_CYCLASE_2"/>
    <property type="match status" value="1"/>
</dbReference>
<comment type="subcellular location">
    <subcellularLocation>
        <location evidence="1">Membrane</location>
        <topology evidence="1">Single-pass type I membrane protein</topology>
    </subcellularLocation>
</comment>
<dbReference type="InterPro" id="IPR050401">
    <property type="entry name" value="Cyclic_nucleotide_synthase"/>
</dbReference>
<evidence type="ECO:0000256" key="6">
    <source>
        <dbReference type="ARBA" id="ARBA00022989"/>
    </source>
</evidence>
<dbReference type="InterPro" id="IPR011645">
    <property type="entry name" value="HNOB_dom_associated"/>
</dbReference>
<evidence type="ECO:0000256" key="8">
    <source>
        <dbReference type="ARBA" id="ARBA00023239"/>
    </source>
</evidence>
<dbReference type="GO" id="GO:0035556">
    <property type="term" value="P:intracellular signal transduction"/>
    <property type="evidence" value="ECO:0007669"/>
    <property type="project" value="InterPro"/>
</dbReference>
<dbReference type="SMART" id="SM00044">
    <property type="entry name" value="CYCc"/>
    <property type="match status" value="1"/>
</dbReference>
<dbReference type="GO" id="GO:0005886">
    <property type="term" value="C:plasma membrane"/>
    <property type="evidence" value="ECO:0007669"/>
    <property type="project" value="TreeGrafter"/>
</dbReference>
<dbReference type="Proteomes" id="UP000694844">
    <property type="component" value="Chromosome 3"/>
</dbReference>
<evidence type="ECO:0000256" key="9">
    <source>
        <dbReference type="ARBA" id="ARBA00023293"/>
    </source>
</evidence>
<dbReference type="GO" id="GO:0007168">
    <property type="term" value="P:receptor guanylyl cyclase signaling pathway"/>
    <property type="evidence" value="ECO:0007669"/>
    <property type="project" value="TreeGrafter"/>
</dbReference>
<dbReference type="KEGG" id="cvn:111127055"/>
<sequence>MSEFTKSCSSLGSLAPSNMNLPVGKGGCVTSPASDHGKKIQLLKMLSLTLVPILGLWAFCAYQLTGEVRAKQDHEKSIESLAFSIAVGKLIHHLQNERDLSMLYLSALGPETKSFLLQEYAITDQFIENLHVWPGNLDRYDREEFRSKRQMITHLGRHRQSLDGSTIDEEHIFYSSIIDIVVHWGYKTINESKFATIWKSLVAFQKITVAKENIGVERAFGTMFFARGGFETHTQYEIYNINRFGFQENYESARLYSPYVDYLESYELLTFGVNVSATIKQFRFEIMAFGEEERDPRKTDLQKARWHYDNVTKYLDTLLDLQRTLGQICMTNLTSLLEKSKTGVIINSCLLVFVLLLCSFVIFSIENLTSSIQRYAGILVDRTKELSVEKKRTDSLLYQMIPKPVAKKLKRNNSINAEYFNSVTVFFSDIEGFSRISLSLPPLRLVELLNTLYGSIDSLVDQRNLYKVETINDSYMIVSGLPKRNKDRHASEIADFALALVKMMKIKTFMEFGRQHIQLRIGINSGPCMAGIVGSKLPRYCLFGDTINVASRMKSSSLPDQIHISQSTYNLLVKTGNYAMLKRGNINVKGKGEMSTYWLTEASSSLNGSMCVISNGSPVSDTSFEMVCEMLKGGGNLPRSLGLEAVFPKKTQSLTNLGSWKQCPEPVPESISPLSTSDDIPDFNPLRTVIGRKKTEIYIDDLGEKGKSENEITHEPQA</sequence>
<dbReference type="GO" id="GO:0004383">
    <property type="term" value="F:guanylate cyclase activity"/>
    <property type="evidence" value="ECO:0007669"/>
    <property type="project" value="UniProtKB-EC"/>
</dbReference>
<keyword evidence="13" id="KW-1185">Reference proteome</keyword>
<accession>A0A8B8DLA1</accession>
<feature type="domain" description="Guanylate cyclase" evidence="12">
    <location>
        <begin position="424"/>
        <end position="554"/>
    </location>
</feature>
<evidence type="ECO:0000313" key="13">
    <source>
        <dbReference type="Proteomes" id="UP000694844"/>
    </source>
</evidence>
<feature type="transmembrane region" description="Helical" evidence="11">
    <location>
        <begin position="344"/>
        <end position="365"/>
    </location>
</feature>
<evidence type="ECO:0000256" key="4">
    <source>
        <dbReference type="ARBA" id="ARBA00022729"/>
    </source>
</evidence>
<evidence type="ECO:0000256" key="7">
    <source>
        <dbReference type="ARBA" id="ARBA00023136"/>
    </source>
</evidence>
<dbReference type="Gene3D" id="3.30.70.1230">
    <property type="entry name" value="Nucleotide cyclase"/>
    <property type="match status" value="1"/>
</dbReference>
<keyword evidence="9" id="KW-0141">cGMP biosynthesis</keyword>
<evidence type="ECO:0000256" key="11">
    <source>
        <dbReference type="SAM" id="Phobius"/>
    </source>
</evidence>
<feature type="transmembrane region" description="Helical" evidence="11">
    <location>
        <begin position="42"/>
        <end position="62"/>
    </location>
</feature>
<dbReference type="GeneID" id="111127055"/>
<keyword evidence="8" id="KW-0456">Lyase</keyword>
<keyword evidence="3 11" id="KW-0812">Transmembrane</keyword>